<evidence type="ECO:0000313" key="10">
    <source>
        <dbReference type="Proteomes" id="UP000027265"/>
    </source>
</evidence>
<evidence type="ECO:0000256" key="1">
    <source>
        <dbReference type="ARBA" id="ARBA00022443"/>
    </source>
</evidence>
<keyword evidence="10" id="KW-1185">Reference proteome</keyword>
<feature type="domain" description="SH3" evidence="6">
    <location>
        <begin position="59"/>
        <end position="120"/>
    </location>
</feature>
<dbReference type="InterPro" id="IPR001452">
    <property type="entry name" value="SH3_domain"/>
</dbReference>
<dbReference type="InterPro" id="IPR023578">
    <property type="entry name" value="Ras_GEF_dom_sf"/>
</dbReference>
<dbReference type="SMART" id="SM00147">
    <property type="entry name" value="RasGEF"/>
    <property type="match status" value="1"/>
</dbReference>
<dbReference type="HOGENOM" id="CLU_002632_1_1_1"/>
<evidence type="ECO:0008006" key="11">
    <source>
        <dbReference type="Google" id="ProtNLM"/>
    </source>
</evidence>
<feature type="domain" description="N-terminal Ras-GEF" evidence="8">
    <location>
        <begin position="411"/>
        <end position="545"/>
    </location>
</feature>
<evidence type="ECO:0000313" key="9">
    <source>
        <dbReference type="EMBL" id="KDQ63075.1"/>
    </source>
</evidence>
<dbReference type="CDD" id="cd00155">
    <property type="entry name" value="RasGEF"/>
    <property type="match status" value="1"/>
</dbReference>
<dbReference type="InterPro" id="IPR001895">
    <property type="entry name" value="RASGEF_cat_dom"/>
</dbReference>
<dbReference type="SMART" id="SM00326">
    <property type="entry name" value="SH3"/>
    <property type="match status" value="1"/>
</dbReference>
<evidence type="ECO:0000256" key="2">
    <source>
        <dbReference type="ARBA" id="ARBA00022658"/>
    </source>
</evidence>
<dbReference type="EMBL" id="KL197710">
    <property type="protein sequence ID" value="KDQ63075.1"/>
    <property type="molecule type" value="Genomic_DNA"/>
</dbReference>
<evidence type="ECO:0000256" key="5">
    <source>
        <dbReference type="SAM" id="MobiDB-lite"/>
    </source>
</evidence>
<dbReference type="PANTHER" id="PTHR23113">
    <property type="entry name" value="GUANINE NUCLEOTIDE EXCHANGE FACTOR"/>
    <property type="match status" value="1"/>
</dbReference>
<feature type="compositionally biased region" description="Pro residues" evidence="5">
    <location>
        <begin position="244"/>
        <end position="257"/>
    </location>
</feature>
<dbReference type="PROSITE" id="PS50009">
    <property type="entry name" value="RASGEF_CAT"/>
    <property type="match status" value="1"/>
</dbReference>
<proteinExistence type="predicted"/>
<dbReference type="Gene3D" id="1.10.840.10">
    <property type="entry name" value="Ras guanine-nucleotide exchange factors catalytic domain"/>
    <property type="match status" value="1"/>
</dbReference>
<dbReference type="GO" id="GO:0005085">
    <property type="term" value="F:guanyl-nucleotide exchange factor activity"/>
    <property type="evidence" value="ECO:0007669"/>
    <property type="project" value="UniProtKB-KW"/>
</dbReference>
<feature type="compositionally biased region" description="Low complexity" evidence="5">
    <location>
        <begin position="29"/>
        <end position="44"/>
    </location>
</feature>
<dbReference type="InterPro" id="IPR036028">
    <property type="entry name" value="SH3-like_dom_sf"/>
</dbReference>
<dbReference type="SUPFAM" id="SSF50044">
    <property type="entry name" value="SH3-domain"/>
    <property type="match status" value="1"/>
</dbReference>
<dbReference type="InParanoid" id="A0A067QA73"/>
<dbReference type="Gene3D" id="1.20.870.10">
    <property type="entry name" value="Son of sevenless (SoS) protein Chain: S domain 1"/>
    <property type="match status" value="1"/>
</dbReference>
<dbReference type="GO" id="GO:0007265">
    <property type="term" value="P:Ras protein signal transduction"/>
    <property type="evidence" value="ECO:0007669"/>
    <property type="project" value="TreeGrafter"/>
</dbReference>
<dbReference type="InterPro" id="IPR036964">
    <property type="entry name" value="RASGEF_cat_dom_sf"/>
</dbReference>
<gene>
    <name evidence="9" type="ORF">JAAARDRAFT_53300</name>
</gene>
<feature type="region of interest" description="Disordered" evidence="5">
    <location>
        <begin position="315"/>
        <end position="341"/>
    </location>
</feature>
<protein>
    <recommendedName>
        <fullName evidence="11">Ras GEF</fullName>
    </recommendedName>
</protein>
<dbReference type="OrthoDB" id="10255964at2759"/>
<keyword evidence="1 4" id="KW-0728">SH3 domain</keyword>
<dbReference type="Pfam" id="PF00618">
    <property type="entry name" value="RasGEF_N"/>
    <property type="match status" value="1"/>
</dbReference>
<dbReference type="SMART" id="SM00229">
    <property type="entry name" value="RasGEFN"/>
    <property type="match status" value="1"/>
</dbReference>
<dbReference type="STRING" id="933084.A0A067QA73"/>
<dbReference type="Pfam" id="PF00617">
    <property type="entry name" value="RasGEF"/>
    <property type="match status" value="1"/>
</dbReference>
<evidence type="ECO:0000259" key="7">
    <source>
        <dbReference type="PROSITE" id="PS50009"/>
    </source>
</evidence>
<evidence type="ECO:0000259" key="6">
    <source>
        <dbReference type="PROSITE" id="PS50002"/>
    </source>
</evidence>
<evidence type="ECO:0000259" key="8">
    <source>
        <dbReference type="PROSITE" id="PS50212"/>
    </source>
</evidence>
<sequence length="826" mass="92935">MHMHGRRTQALLRTLHLSIDPNPPREDSSSPSFDSPSPSSSRASIATSIATPSSGYAEWKILSVLCLYDFSSDDADHLSFRKNEILDIVKEENTGWWAAARRNASKIGWIPSAFVLPLSEEMAEKLRTVREDLRLFEYDADARLYHSPRTPNTTPLCAPSPDGDEEEWLPGRRDDQSSHSGHHRHPSNDFTPRKGLTLDTTATSPAYARPSIRRSNSPHDGYLADFSDSQPSPSADGSNSLKMRPPPSPTGPMPHPPFLNRSPSIAIHSKPTPTPIGPKRIYSVPNADISPSVAISPPRHTTLESFASRALRRRPVHLDDRSSPHRLSSLAESYSHGGDDTGDEMIIGSPDSGFHLDTLFRTRKSERSRHYIADDDSGSRDYHHAVLDLTRIPWYIRPTYDDESDQLKLDHEGNVKAGTAAALVERLTVGFQKSTQETSYQHAFLTTYKTFMTSDDLFDKLVDLYQMDDPKGISTEEFEEWKLKKLRPTQKRVLTVFTMWLEDHAMLTEEPHIGEKLQEFLALIVTPPPFALTAKLMAQSFDRLTRSQSPIAMIPNTPHKRRKSKIHRELGRMDPSDMAQHLCLYEHHLYSKILPRECLQWAKTQKGPSVANLSAFCSLHDKLATWVKMSILDMEVLGKRAHIVDFWIKVAEKCRGLHNLSSLSAITTALTSTVISRLNLTWSHVGRSSHIEPLSKLNEPSGHFAAYRSILQSVDGPCVPFVGMYLIDVVHVSDRPDTVTFPHSPTPLICFSKRQRLYDVVSSILKFQSKPYPFAEDKGMMSYIEDHLTEASGRDPGSFWAKSQEVQRLERAHADIRRALEAAALS</sequence>
<dbReference type="CDD" id="cd06224">
    <property type="entry name" value="REM"/>
    <property type="match status" value="1"/>
</dbReference>
<name>A0A067QA73_9AGAM</name>
<dbReference type="SUPFAM" id="SSF48366">
    <property type="entry name" value="Ras GEF"/>
    <property type="match status" value="1"/>
</dbReference>
<dbReference type="PROSITE" id="PS50002">
    <property type="entry name" value="SH3"/>
    <property type="match status" value="1"/>
</dbReference>
<evidence type="ECO:0000256" key="4">
    <source>
        <dbReference type="PROSITE-ProRule" id="PRU00192"/>
    </source>
</evidence>
<feature type="domain" description="Ras-GEF" evidence="7">
    <location>
        <begin position="574"/>
        <end position="809"/>
    </location>
</feature>
<feature type="compositionally biased region" description="Polar residues" evidence="5">
    <location>
        <begin position="227"/>
        <end position="241"/>
    </location>
</feature>
<organism evidence="9 10">
    <name type="scientific">Jaapia argillacea MUCL 33604</name>
    <dbReference type="NCBI Taxonomy" id="933084"/>
    <lineage>
        <taxon>Eukaryota</taxon>
        <taxon>Fungi</taxon>
        <taxon>Dikarya</taxon>
        <taxon>Basidiomycota</taxon>
        <taxon>Agaricomycotina</taxon>
        <taxon>Agaricomycetes</taxon>
        <taxon>Agaricomycetidae</taxon>
        <taxon>Jaapiales</taxon>
        <taxon>Jaapiaceae</taxon>
        <taxon>Jaapia</taxon>
    </lineage>
</organism>
<reference evidence="10" key="1">
    <citation type="journal article" date="2014" name="Proc. Natl. Acad. Sci. U.S.A.">
        <title>Extensive sampling of basidiomycete genomes demonstrates inadequacy of the white-rot/brown-rot paradigm for wood decay fungi.</title>
        <authorList>
            <person name="Riley R."/>
            <person name="Salamov A.A."/>
            <person name="Brown D.W."/>
            <person name="Nagy L.G."/>
            <person name="Floudas D."/>
            <person name="Held B.W."/>
            <person name="Levasseur A."/>
            <person name="Lombard V."/>
            <person name="Morin E."/>
            <person name="Otillar R."/>
            <person name="Lindquist E.A."/>
            <person name="Sun H."/>
            <person name="LaButti K.M."/>
            <person name="Schmutz J."/>
            <person name="Jabbour D."/>
            <person name="Luo H."/>
            <person name="Baker S.E."/>
            <person name="Pisabarro A.G."/>
            <person name="Walton J.D."/>
            <person name="Blanchette R.A."/>
            <person name="Henrissat B."/>
            <person name="Martin F."/>
            <person name="Cullen D."/>
            <person name="Hibbett D.S."/>
            <person name="Grigoriev I.V."/>
        </authorList>
    </citation>
    <scope>NUCLEOTIDE SEQUENCE [LARGE SCALE GENOMIC DNA]</scope>
    <source>
        <strain evidence="10">MUCL 33604</strain>
    </source>
</reference>
<feature type="region of interest" description="Disordered" evidence="5">
    <location>
        <begin position="18"/>
        <end position="44"/>
    </location>
</feature>
<dbReference type="GO" id="GO:0005886">
    <property type="term" value="C:plasma membrane"/>
    <property type="evidence" value="ECO:0007669"/>
    <property type="project" value="TreeGrafter"/>
</dbReference>
<dbReference type="AlphaFoldDB" id="A0A067QA73"/>
<dbReference type="Proteomes" id="UP000027265">
    <property type="component" value="Unassembled WGS sequence"/>
</dbReference>
<dbReference type="InterPro" id="IPR000651">
    <property type="entry name" value="Ras-like_Gua-exchang_fac_N"/>
</dbReference>
<keyword evidence="2 3" id="KW-0344">Guanine-nucleotide releasing factor</keyword>
<dbReference type="InterPro" id="IPR008937">
    <property type="entry name" value="Ras-like_GEF"/>
</dbReference>
<evidence type="ECO:0000256" key="3">
    <source>
        <dbReference type="PROSITE-ProRule" id="PRU00168"/>
    </source>
</evidence>
<dbReference type="PANTHER" id="PTHR23113:SF368">
    <property type="entry name" value="CELL DIVISION CONTROL PROTEIN 25"/>
    <property type="match status" value="1"/>
</dbReference>
<dbReference type="Pfam" id="PF00018">
    <property type="entry name" value="SH3_1"/>
    <property type="match status" value="1"/>
</dbReference>
<dbReference type="CDD" id="cd00174">
    <property type="entry name" value="SH3"/>
    <property type="match status" value="1"/>
</dbReference>
<dbReference type="Gene3D" id="2.30.30.40">
    <property type="entry name" value="SH3 Domains"/>
    <property type="match status" value="1"/>
</dbReference>
<dbReference type="PROSITE" id="PS50212">
    <property type="entry name" value="RASGEF_NTER"/>
    <property type="match status" value="1"/>
</dbReference>
<accession>A0A067QA73</accession>
<feature type="region of interest" description="Disordered" evidence="5">
    <location>
        <begin position="146"/>
        <end position="283"/>
    </location>
</feature>